<evidence type="ECO:0000256" key="4">
    <source>
        <dbReference type="ARBA" id="ARBA00023136"/>
    </source>
</evidence>
<reference evidence="6" key="1">
    <citation type="submission" date="2020-05" db="EMBL/GenBank/DDBJ databases">
        <authorList>
            <person name="Chiriac C."/>
            <person name="Salcher M."/>
            <person name="Ghai R."/>
            <person name="Kavagutti S V."/>
        </authorList>
    </citation>
    <scope>NUCLEOTIDE SEQUENCE</scope>
</reference>
<feature type="transmembrane region" description="Helical" evidence="5">
    <location>
        <begin position="21"/>
        <end position="40"/>
    </location>
</feature>
<gene>
    <name evidence="6" type="ORF">UFOVP1244_22</name>
</gene>
<protein>
    <submittedName>
        <fullName evidence="6">TrbD Type IV secretory pathway, TrbD component</fullName>
    </submittedName>
</protein>
<feature type="transmembrane region" description="Helical" evidence="5">
    <location>
        <begin position="46"/>
        <end position="64"/>
    </location>
</feature>
<dbReference type="EMBL" id="LR797181">
    <property type="protein sequence ID" value="CAB4192369.1"/>
    <property type="molecule type" value="Genomic_DNA"/>
</dbReference>
<dbReference type="NCBIfam" id="NF010395">
    <property type="entry name" value="PRK13823.1"/>
    <property type="match status" value="1"/>
</dbReference>
<dbReference type="GO" id="GO:0016020">
    <property type="term" value="C:membrane"/>
    <property type="evidence" value="ECO:0007669"/>
    <property type="project" value="UniProtKB-SubCell"/>
</dbReference>
<comment type="subcellular location">
    <subcellularLocation>
        <location evidence="1">Membrane</location>
    </subcellularLocation>
</comment>
<dbReference type="Pfam" id="PF05101">
    <property type="entry name" value="VirB3"/>
    <property type="match status" value="1"/>
</dbReference>
<organism evidence="6">
    <name type="scientific">uncultured Caudovirales phage</name>
    <dbReference type="NCBI Taxonomy" id="2100421"/>
    <lineage>
        <taxon>Viruses</taxon>
        <taxon>Duplodnaviria</taxon>
        <taxon>Heunggongvirae</taxon>
        <taxon>Uroviricota</taxon>
        <taxon>Caudoviricetes</taxon>
        <taxon>Peduoviridae</taxon>
        <taxon>Maltschvirus</taxon>
        <taxon>Maltschvirus maltsch</taxon>
    </lineage>
</organism>
<evidence type="ECO:0000256" key="2">
    <source>
        <dbReference type="ARBA" id="ARBA00022692"/>
    </source>
</evidence>
<evidence type="ECO:0000256" key="5">
    <source>
        <dbReference type="SAM" id="Phobius"/>
    </source>
</evidence>
<sequence>MYQRHLTPIHRAVIRPELFMEAERIPAMMLIFPSFMLSFSGFTHKSWAAGIIGAVVLFAGMHALRKLAKRDPMWFAVFLRRIVYRQSYYPAHSTPYRTAPPPSLSRRKF</sequence>
<name>A0A6J5R5W8_9CAUD</name>
<evidence type="ECO:0000256" key="1">
    <source>
        <dbReference type="ARBA" id="ARBA00004370"/>
    </source>
</evidence>
<proteinExistence type="predicted"/>
<evidence type="ECO:0000256" key="3">
    <source>
        <dbReference type="ARBA" id="ARBA00022989"/>
    </source>
</evidence>
<accession>A0A6J5R5W8</accession>
<evidence type="ECO:0000313" key="6">
    <source>
        <dbReference type="EMBL" id="CAB4192369.1"/>
    </source>
</evidence>
<keyword evidence="3 5" id="KW-1133">Transmembrane helix</keyword>
<dbReference type="InterPro" id="IPR007792">
    <property type="entry name" value="T4SS_VirB3/TrbD/AvhB"/>
</dbReference>
<keyword evidence="2 5" id="KW-0812">Transmembrane</keyword>
<keyword evidence="4 5" id="KW-0472">Membrane</keyword>